<reference evidence="3 4" key="1">
    <citation type="submission" date="2021-06" db="EMBL/GenBank/DDBJ databases">
        <title>Sphingomonas sp. XMGL2, whole genome shotgun sequencing project.</title>
        <authorList>
            <person name="Zhao G."/>
            <person name="Shen L."/>
        </authorList>
    </citation>
    <scope>NUCLEOTIDE SEQUENCE [LARGE SCALE GENOMIC DNA]</scope>
    <source>
        <strain evidence="3 4">XMGL2</strain>
    </source>
</reference>
<evidence type="ECO:0000313" key="3">
    <source>
        <dbReference type="EMBL" id="MBU3076946.1"/>
    </source>
</evidence>
<comment type="pathway">
    <text evidence="1">Cell wall biogenesis; peptidoglycan biosynthesis.</text>
</comment>
<organism evidence="3 4">
    <name type="scientific">Sphingomonas quercus</name>
    <dbReference type="NCBI Taxonomy" id="2842451"/>
    <lineage>
        <taxon>Bacteria</taxon>
        <taxon>Pseudomonadati</taxon>
        <taxon>Pseudomonadota</taxon>
        <taxon>Alphaproteobacteria</taxon>
        <taxon>Sphingomonadales</taxon>
        <taxon>Sphingomonadaceae</taxon>
        <taxon>Sphingomonas</taxon>
    </lineage>
</organism>
<feature type="active site" description="Nucleophile" evidence="1">
    <location>
        <position position="140"/>
    </location>
</feature>
<dbReference type="PROSITE" id="PS52029">
    <property type="entry name" value="LD_TPASE"/>
    <property type="match status" value="1"/>
</dbReference>
<sequence>MIRVDTARRILSGHGIEAPCEIGRAGALPGADKREGDGATPLGDWPVMTALLRGDRVSAPVGMRIPWRWIGREDGWSDDPADPAYNRPVFHPHPFSAEHLWRADGLYDVILVIGHNMPPVPGLGSAVFLHCLEGRPTAGCVAIERALLLALIGRIDPGEIVRIG</sequence>
<feature type="active site" description="Proton donor/acceptor" evidence="1">
    <location>
        <position position="130"/>
    </location>
</feature>
<dbReference type="Pfam" id="PF03734">
    <property type="entry name" value="YkuD"/>
    <property type="match status" value="1"/>
</dbReference>
<dbReference type="PANTHER" id="PTHR38589">
    <property type="entry name" value="BLR0621 PROTEIN"/>
    <property type="match status" value="1"/>
</dbReference>
<dbReference type="InterPro" id="IPR005490">
    <property type="entry name" value="LD_TPept_cat_dom"/>
</dbReference>
<evidence type="ECO:0000259" key="2">
    <source>
        <dbReference type="PROSITE" id="PS52029"/>
    </source>
</evidence>
<comment type="caution">
    <text evidence="3">The sequence shown here is derived from an EMBL/GenBank/DDBJ whole genome shotgun (WGS) entry which is preliminary data.</text>
</comment>
<proteinExistence type="predicted"/>
<dbReference type="RefSeq" id="WP_216320326.1">
    <property type="nucleotide sequence ID" value="NZ_JAHKRT010000002.1"/>
</dbReference>
<keyword evidence="1" id="KW-0961">Cell wall biogenesis/degradation</keyword>
<name>A0ABS6BGJ8_9SPHN</name>
<feature type="domain" description="L,D-TPase catalytic" evidence="2">
    <location>
        <begin position="1"/>
        <end position="164"/>
    </location>
</feature>
<dbReference type="Proteomes" id="UP000776276">
    <property type="component" value="Unassembled WGS sequence"/>
</dbReference>
<dbReference type="PANTHER" id="PTHR38589:SF1">
    <property type="entry name" value="BLR0621 PROTEIN"/>
    <property type="match status" value="1"/>
</dbReference>
<accession>A0ABS6BGJ8</accession>
<keyword evidence="1" id="KW-0133">Cell shape</keyword>
<gene>
    <name evidence="3" type="ORF">KOF26_03620</name>
</gene>
<evidence type="ECO:0000256" key="1">
    <source>
        <dbReference type="PROSITE-ProRule" id="PRU01373"/>
    </source>
</evidence>
<evidence type="ECO:0000313" key="4">
    <source>
        <dbReference type="Proteomes" id="UP000776276"/>
    </source>
</evidence>
<keyword evidence="4" id="KW-1185">Reference proteome</keyword>
<keyword evidence="1" id="KW-0573">Peptidoglycan synthesis</keyword>
<protein>
    <submittedName>
        <fullName evidence="3">L,D-transpeptidase family protein</fullName>
    </submittedName>
</protein>
<dbReference type="EMBL" id="JAHKRT010000002">
    <property type="protein sequence ID" value="MBU3076946.1"/>
    <property type="molecule type" value="Genomic_DNA"/>
</dbReference>